<sequence>MSSLQECIFDISDGSSSSFNDMNHPDLVYPPLLTTVQMISIDVNGNKTRGHATESHPLWTIPDLHNRIVWIPFITKLEIVHSNNITALDLLDNLKESSIPREFSVVSQLGGTAIKEIEVWHNMDILGIGPKLQVLSFHPEERLERMQHIS</sequence>
<dbReference type="EMBL" id="KN832973">
    <property type="protein sequence ID" value="KIM90221.1"/>
    <property type="molecule type" value="Genomic_DNA"/>
</dbReference>
<gene>
    <name evidence="1" type="ORF">PILCRDRAFT_1568</name>
</gene>
<organism evidence="1 2">
    <name type="scientific">Piloderma croceum (strain F 1598)</name>
    <dbReference type="NCBI Taxonomy" id="765440"/>
    <lineage>
        <taxon>Eukaryota</taxon>
        <taxon>Fungi</taxon>
        <taxon>Dikarya</taxon>
        <taxon>Basidiomycota</taxon>
        <taxon>Agaricomycotina</taxon>
        <taxon>Agaricomycetes</taxon>
        <taxon>Agaricomycetidae</taxon>
        <taxon>Atheliales</taxon>
        <taxon>Atheliaceae</taxon>
        <taxon>Piloderma</taxon>
    </lineage>
</organism>
<evidence type="ECO:0000313" key="1">
    <source>
        <dbReference type="EMBL" id="KIM90221.1"/>
    </source>
</evidence>
<name>A0A0C3GHV4_PILCF</name>
<dbReference type="Proteomes" id="UP000054166">
    <property type="component" value="Unassembled WGS sequence"/>
</dbReference>
<evidence type="ECO:0000313" key="2">
    <source>
        <dbReference type="Proteomes" id="UP000054166"/>
    </source>
</evidence>
<reference evidence="2" key="2">
    <citation type="submission" date="2015-01" db="EMBL/GenBank/DDBJ databases">
        <title>Evolutionary Origins and Diversification of the Mycorrhizal Mutualists.</title>
        <authorList>
            <consortium name="DOE Joint Genome Institute"/>
            <consortium name="Mycorrhizal Genomics Consortium"/>
            <person name="Kohler A."/>
            <person name="Kuo A."/>
            <person name="Nagy L.G."/>
            <person name="Floudas D."/>
            <person name="Copeland A."/>
            <person name="Barry K.W."/>
            <person name="Cichocki N."/>
            <person name="Veneault-Fourrey C."/>
            <person name="LaButti K."/>
            <person name="Lindquist E.A."/>
            <person name="Lipzen A."/>
            <person name="Lundell T."/>
            <person name="Morin E."/>
            <person name="Murat C."/>
            <person name="Riley R."/>
            <person name="Ohm R."/>
            <person name="Sun H."/>
            <person name="Tunlid A."/>
            <person name="Henrissat B."/>
            <person name="Grigoriev I.V."/>
            <person name="Hibbett D.S."/>
            <person name="Martin F."/>
        </authorList>
    </citation>
    <scope>NUCLEOTIDE SEQUENCE [LARGE SCALE GENOMIC DNA]</scope>
    <source>
        <strain evidence="2">F 1598</strain>
    </source>
</reference>
<accession>A0A0C3GHV4</accession>
<dbReference type="AlphaFoldDB" id="A0A0C3GHV4"/>
<proteinExistence type="predicted"/>
<protein>
    <submittedName>
        <fullName evidence="1">Uncharacterized protein</fullName>
    </submittedName>
</protein>
<keyword evidence="2" id="KW-1185">Reference proteome</keyword>
<dbReference type="HOGENOM" id="CLU_1741268_0_0_1"/>
<dbReference type="InParanoid" id="A0A0C3GHV4"/>
<reference evidence="1 2" key="1">
    <citation type="submission" date="2014-04" db="EMBL/GenBank/DDBJ databases">
        <authorList>
            <consortium name="DOE Joint Genome Institute"/>
            <person name="Kuo A."/>
            <person name="Tarkka M."/>
            <person name="Buscot F."/>
            <person name="Kohler A."/>
            <person name="Nagy L.G."/>
            <person name="Floudas D."/>
            <person name="Copeland A."/>
            <person name="Barry K.W."/>
            <person name="Cichocki N."/>
            <person name="Veneault-Fourrey C."/>
            <person name="LaButti K."/>
            <person name="Lindquist E.A."/>
            <person name="Lipzen A."/>
            <person name="Lundell T."/>
            <person name="Morin E."/>
            <person name="Murat C."/>
            <person name="Sun H."/>
            <person name="Tunlid A."/>
            <person name="Henrissat B."/>
            <person name="Grigoriev I.V."/>
            <person name="Hibbett D.S."/>
            <person name="Martin F."/>
            <person name="Nordberg H.P."/>
            <person name="Cantor M.N."/>
            <person name="Hua S.X."/>
        </authorList>
    </citation>
    <scope>NUCLEOTIDE SEQUENCE [LARGE SCALE GENOMIC DNA]</scope>
    <source>
        <strain evidence="1 2">F 1598</strain>
    </source>
</reference>